<evidence type="ECO:0000313" key="1">
    <source>
        <dbReference type="EMBL" id="CAG8756202.1"/>
    </source>
</evidence>
<dbReference type="SUPFAM" id="SSF81383">
    <property type="entry name" value="F-box domain"/>
    <property type="match status" value="1"/>
</dbReference>
<comment type="caution">
    <text evidence="1">The sequence shown here is derived from an EMBL/GenBank/DDBJ whole genome shotgun (WGS) entry which is preliminary data.</text>
</comment>
<sequence>MLKDLIVEVKINIFQYVPNILCLALTCKAWAEIMRDPHARARWILRKYGRSYALFHSIRLGPQFINVSVVQSLFANNVILSRYFIQRLVMHFGEYDSKLTELKAAQNGCAVETNKIRDLTKRNLHPWASNLPVD</sequence>
<protein>
    <submittedName>
        <fullName evidence="1">6059_t:CDS:1</fullName>
    </submittedName>
</protein>
<dbReference type="Proteomes" id="UP000789342">
    <property type="component" value="Unassembled WGS sequence"/>
</dbReference>
<organism evidence="1 2">
    <name type="scientific">Acaulospora morrowiae</name>
    <dbReference type="NCBI Taxonomy" id="94023"/>
    <lineage>
        <taxon>Eukaryota</taxon>
        <taxon>Fungi</taxon>
        <taxon>Fungi incertae sedis</taxon>
        <taxon>Mucoromycota</taxon>
        <taxon>Glomeromycotina</taxon>
        <taxon>Glomeromycetes</taxon>
        <taxon>Diversisporales</taxon>
        <taxon>Acaulosporaceae</taxon>
        <taxon>Acaulospora</taxon>
    </lineage>
</organism>
<dbReference type="OrthoDB" id="2305545at2759"/>
<proteinExistence type="predicted"/>
<feature type="non-terminal residue" evidence="1">
    <location>
        <position position="134"/>
    </location>
</feature>
<evidence type="ECO:0000313" key="2">
    <source>
        <dbReference type="Proteomes" id="UP000789342"/>
    </source>
</evidence>
<name>A0A9N9IZ38_9GLOM</name>
<dbReference type="EMBL" id="CAJVPV010038161">
    <property type="protein sequence ID" value="CAG8756202.1"/>
    <property type="molecule type" value="Genomic_DNA"/>
</dbReference>
<dbReference type="AlphaFoldDB" id="A0A9N9IZ38"/>
<keyword evidence="2" id="KW-1185">Reference proteome</keyword>
<accession>A0A9N9IZ38</accession>
<gene>
    <name evidence="1" type="ORF">AMORRO_LOCUS15611</name>
</gene>
<dbReference type="InterPro" id="IPR036047">
    <property type="entry name" value="F-box-like_dom_sf"/>
</dbReference>
<reference evidence="1" key="1">
    <citation type="submission" date="2021-06" db="EMBL/GenBank/DDBJ databases">
        <authorList>
            <person name="Kallberg Y."/>
            <person name="Tangrot J."/>
            <person name="Rosling A."/>
        </authorList>
    </citation>
    <scope>NUCLEOTIDE SEQUENCE</scope>
    <source>
        <strain evidence="1">CL551</strain>
    </source>
</reference>